<dbReference type="PANTHER" id="PTHR10363:SF2">
    <property type="entry name" value="BLEOMYCIN HYDROLASE"/>
    <property type="match status" value="1"/>
</dbReference>
<organism evidence="7 8">
    <name type="scientific">Alloscardovia macacae</name>
    <dbReference type="NCBI Taxonomy" id="1160091"/>
    <lineage>
        <taxon>Bacteria</taxon>
        <taxon>Bacillati</taxon>
        <taxon>Actinomycetota</taxon>
        <taxon>Actinomycetes</taxon>
        <taxon>Bifidobacteriales</taxon>
        <taxon>Bifidobacteriaceae</taxon>
        <taxon>Alloscardovia</taxon>
    </lineage>
</organism>
<comment type="caution">
    <text evidence="7">The sequence shown here is derived from an EMBL/GenBank/DDBJ whole genome shotgun (WGS) entry which is preliminary data.</text>
</comment>
<feature type="active site" evidence="5">
    <location>
        <position position="71"/>
    </location>
</feature>
<evidence type="ECO:0000256" key="1">
    <source>
        <dbReference type="ARBA" id="ARBA00022670"/>
    </source>
</evidence>
<gene>
    <name evidence="7" type="ORF">B9T39_05425</name>
</gene>
<dbReference type="PROSITE" id="PS00139">
    <property type="entry name" value="THIOL_PROTEASE_CYS"/>
    <property type="match status" value="1"/>
</dbReference>
<dbReference type="PIRSF" id="PIRSF005700">
    <property type="entry name" value="PepC"/>
    <property type="match status" value="1"/>
</dbReference>
<dbReference type="InterPro" id="IPR004134">
    <property type="entry name" value="Peptidase_C1B"/>
</dbReference>
<accession>A0A1Y2SX18</accession>
<keyword evidence="2 4" id="KW-0378">Hydrolase</keyword>
<dbReference type="RefSeq" id="WP_086106803.1">
    <property type="nucleotide sequence ID" value="NZ_NEKB01000011.1"/>
</dbReference>
<dbReference type="Pfam" id="PF03051">
    <property type="entry name" value="Peptidase_C1_2"/>
    <property type="match status" value="2"/>
</dbReference>
<evidence type="ECO:0000256" key="5">
    <source>
        <dbReference type="PIRSR" id="PIRSR005700-1"/>
    </source>
</evidence>
<feature type="active site" evidence="5">
    <location>
        <position position="412"/>
    </location>
</feature>
<protein>
    <recommendedName>
        <fullName evidence="4">Aminopeptidase</fullName>
    </recommendedName>
</protein>
<dbReference type="PANTHER" id="PTHR10363">
    <property type="entry name" value="BLEOMYCIN HYDROLASE"/>
    <property type="match status" value="1"/>
</dbReference>
<dbReference type="GO" id="GO:0070005">
    <property type="term" value="F:cysteine-type aminopeptidase activity"/>
    <property type="evidence" value="ECO:0007669"/>
    <property type="project" value="InterPro"/>
</dbReference>
<dbReference type="AlphaFoldDB" id="A0A1Y2SX18"/>
<dbReference type="InterPro" id="IPR038765">
    <property type="entry name" value="Papain-like_cys_pep_sf"/>
</dbReference>
<dbReference type="GO" id="GO:0005737">
    <property type="term" value="C:cytoplasm"/>
    <property type="evidence" value="ECO:0007669"/>
    <property type="project" value="TreeGrafter"/>
</dbReference>
<comment type="similarity">
    <text evidence="4">Belongs to the peptidase C1 family.</text>
</comment>
<dbReference type="GO" id="GO:0043418">
    <property type="term" value="P:homocysteine catabolic process"/>
    <property type="evidence" value="ECO:0007669"/>
    <property type="project" value="TreeGrafter"/>
</dbReference>
<reference evidence="7 8" key="1">
    <citation type="submission" date="2017-04" db="EMBL/GenBank/DDBJ databases">
        <title>Draft genome sequences of Alloscardovia macacae UMA81211 and UMA81212 isolated from the feces of a rhesus macaque (Macaca mulatta).</title>
        <authorList>
            <person name="Albert K."/>
            <person name="Sela D.A."/>
        </authorList>
    </citation>
    <scope>NUCLEOTIDE SEQUENCE [LARGE SCALE GENOMIC DNA]</scope>
    <source>
        <strain evidence="7 8">UMA81212</strain>
    </source>
</reference>
<sequence>MAEKALNIASLKTYSEHFNADRANRVAANAAVSMGVLQAATAYAGSRAVPMDFNVELKQGSITNQRNSGRCWMFAGLNVLRYELMHTWNLADFEFSENYLFFWEKMEKANTYLEYVLETIDAPTDDRRFQLINEGPVQDGNWWKGFADLVTKYGLVPKSAYPESANSRSSDDFIQYINSKLREFAIQMREAHKQGESLEQLRVRKDEYMDLVYRMCAISLGEPPVKFDFFARVEDDAQKGESEKGADGKNADEKNADEKSEKSDEKGADDAKPKSGKSGKDERKQIVDLGITPLEFYKKYVPVDVNDYETVINSPLESTPYGKRYAYKNSATVIEAGNMDALNVDLDTFRTAATTMITEGHPVWFACDCTQFALRRAGYFDEGTVRVDELFGTSFTLDKAQGLEYMDYPSNHAMTFMGLNLDENGQPNRWKVENSWGKDNGKDGYYVASGAWFDRFVREVIVLKKYLPAELLEAETVEVEPWQPVSRMCR</sequence>
<name>A0A1Y2SX18_9BIFI</name>
<keyword evidence="3 4" id="KW-0788">Thiol protease</keyword>
<dbReference type="EMBL" id="NEKC01000010">
    <property type="protein sequence ID" value="OTA28910.1"/>
    <property type="molecule type" value="Genomic_DNA"/>
</dbReference>
<proteinExistence type="inferred from homology"/>
<evidence type="ECO:0000256" key="2">
    <source>
        <dbReference type="ARBA" id="ARBA00022801"/>
    </source>
</evidence>
<evidence type="ECO:0000313" key="7">
    <source>
        <dbReference type="EMBL" id="OTA28910.1"/>
    </source>
</evidence>
<dbReference type="STRING" id="1160091.B9T39_05425"/>
<feature type="active site" evidence="5">
    <location>
        <position position="434"/>
    </location>
</feature>
<evidence type="ECO:0000256" key="4">
    <source>
        <dbReference type="PIRNR" id="PIRNR005700"/>
    </source>
</evidence>
<feature type="region of interest" description="Disordered" evidence="6">
    <location>
        <begin position="238"/>
        <end position="284"/>
    </location>
</feature>
<dbReference type="InterPro" id="IPR000169">
    <property type="entry name" value="Pept_cys_AS"/>
</dbReference>
<dbReference type="GO" id="GO:0006508">
    <property type="term" value="P:proteolysis"/>
    <property type="evidence" value="ECO:0007669"/>
    <property type="project" value="UniProtKB-KW"/>
</dbReference>
<evidence type="ECO:0000256" key="6">
    <source>
        <dbReference type="SAM" id="MobiDB-lite"/>
    </source>
</evidence>
<evidence type="ECO:0000313" key="8">
    <source>
        <dbReference type="Proteomes" id="UP000243540"/>
    </source>
</evidence>
<keyword evidence="4 7" id="KW-0031">Aminopeptidase</keyword>
<dbReference type="CDD" id="cd00585">
    <property type="entry name" value="Peptidase_C1B"/>
    <property type="match status" value="1"/>
</dbReference>
<dbReference type="Proteomes" id="UP000243540">
    <property type="component" value="Unassembled WGS sequence"/>
</dbReference>
<evidence type="ECO:0000256" key="3">
    <source>
        <dbReference type="ARBA" id="ARBA00022807"/>
    </source>
</evidence>
<dbReference type="SUPFAM" id="SSF54001">
    <property type="entry name" value="Cysteine proteinases"/>
    <property type="match status" value="1"/>
</dbReference>
<dbReference type="OrthoDB" id="1111399at2"/>
<keyword evidence="1 4" id="KW-0645">Protease</keyword>
<dbReference type="GO" id="GO:0009636">
    <property type="term" value="P:response to toxic substance"/>
    <property type="evidence" value="ECO:0007669"/>
    <property type="project" value="TreeGrafter"/>
</dbReference>
<dbReference type="Gene3D" id="3.90.70.10">
    <property type="entry name" value="Cysteine proteinases"/>
    <property type="match status" value="2"/>
</dbReference>